<proteinExistence type="predicted"/>
<reference evidence="2" key="1">
    <citation type="submission" date="2022-06" db="EMBL/GenBank/DDBJ databases">
        <title>WGS of actinobacteria.</title>
        <authorList>
            <person name="Thawai C."/>
        </authorList>
    </citation>
    <scope>NUCLEOTIDE SEQUENCE</scope>
    <source>
        <strain evidence="2">DSM 42010</strain>
    </source>
</reference>
<gene>
    <name evidence="2" type="ORF">NQU54_03475</name>
</gene>
<evidence type="ECO:0000259" key="1">
    <source>
        <dbReference type="Pfam" id="PF12680"/>
    </source>
</evidence>
<sequence length="125" mass="13590">MTRDAELPAVVDRYIAAVNARDWAAIAPCFTDDAEFWTLGVRTAHGSARIAKQLRESMGALPETYDEVVRVAVDGTIVFVEMVFRGRTTAGNAFEVNAADVIELTPDGSAITRVAAWFDSAQRPT</sequence>
<evidence type="ECO:0000313" key="2">
    <source>
        <dbReference type="EMBL" id="MCQ8828172.1"/>
    </source>
</evidence>
<dbReference type="Pfam" id="PF12680">
    <property type="entry name" value="SnoaL_2"/>
    <property type="match status" value="1"/>
</dbReference>
<evidence type="ECO:0000313" key="3">
    <source>
        <dbReference type="Proteomes" id="UP001142400"/>
    </source>
</evidence>
<dbReference type="InterPro" id="IPR032710">
    <property type="entry name" value="NTF2-like_dom_sf"/>
</dbReference>
<dbReference type="InterPro" id="IPR037401">
    <property type="entry name" value="SnoaL-like"/>
</dbReference>
<name>A0A9X2LR86_STRMQ</name>
<accession>A0A9X2LR86</accession>
<dbReference type="AlphaFoldDB" id="A0A9X2LR86"/>
<dbReference type="Proteomes" id="UP001142400">
    <property type="component" value="Unassembled WGS sequence"/>
</dbReference>
<protein>
    <submittedName>
        <fullName evidence="2">Nuclear transport factor 2 family protein</fullName>
    </submittedName>
</protein>
<dbReference type="RefSeq" id="WP_257629696.1">
    <property type="nucleotide sequence ID" value="NZ_JANIIC010000003.1"/>
</dbReference>
<dbReference type="Gene3D" id="3.10.450.50">
    <property type="match status" value="1"/>
</dbReference>
<keyword evidence="3" id="KW-1185">Reference proteome</keyword>
<organism evidence="2 3">
    <name type="scientific">Streptomyces malaysiensis subsp. samsunensis</name>
    <dbReference type="NCBI Taxonomy" id="459658"/>
    <lineage>
        <taxon>Bacteria</taxon>
        <taxon>Bacillati</taxon>
        <taxon>Actinomycetota</taxon>
        <taxon>Actinomycetes</taxon>
        <taxon>Kitasatosporales</taxon>
        <taxon>Streptomycetaceae</taxon>
        <taxon>Streptomyces</taxon>
        <taxon>Streptomyces violaceusniger group</taxon>
    </lineage>
</organism>
<dbReference type="EMBL" id="JANIIC010000003">
    <property type="protein sequence ID" value="MCQ8828172.1"/>
    <property type="molecule type" value="Genomic_DNA"/>
</dbReference>
<comment type="caution">
    <text evidence="2">The sequence shown here is derived from an EMBL/GenBank/DDBJ whole genome shotgun (WGS) entry which is preliminary data.</text>
</comment>
<dbReference type="SUPFAM" id="SSF54427">
    <property type="entry name" value="NTF2-like"/>
    <property type="match status" value="1"/>
</dbReference>
<feature type="domain" description="SnoaL-like" evidence="1">
    <location>
        <begin position="11"/>
        <end position="108"/>
    </location>
</feature>